<organism evidence="1 2">
    <name type="scientific">Cladobotryum mycophilum</name>
    <dbReference type="NCBI Taxonomy" id="491253"/>
    <lineage>
        <taxon>Eukaryota</taxon>
        <taxon>Fungi</taxon>
        <taxon>Dikarya</taxon>
        <taxon>Ascomycota</taxon>
        <taxon>Pezizomycotina</taxon>
        <taxon>Sordariomycetes</taxon>
        <taxon>Hypocreomycetidae</taxon>
        <taxon>Hypocreales</taxon>
        <taxon>Hypocreaceae</taxon>
        <taxon>Cladobotryum</taxon>
    </lineage>
</organism>
<dbReference type="Proteomes" id="UP001338125">
    <property type="component" value="Unassembled WGS sequence"/>
</dbReference>
<accession>A0ABR0SJ17</accession>
<keyword evidence="2" id="KW-1185">Reference proteome</keyword>
<comment type="caution">
    <text evidence="1">The sequence shown here is derived from an EMBL/GenBank/DDBJ whole genome shotgun (WGS) entry which is preliminary data.</text>
</comment>
<proteinExistence type="predicted"/>
<reference evidence="1 2" key="1">
    <citation type="submission" date="2024-01" db="EMBL/GenBank/DDBJ databases">
        <title>Complete genome of Cladobotryum mycophilum ATHUM6906.</title>
        <authorList>
            <person name="Christinaki A.C."/>
            <person name="Myridakis A.I."/>
            <person name="Kouvelis V.N."/>
        </authorList>
    </citation>
    <scope>NUCLEOTIDE SEQUENCE [LARGE SCALE GENOMIC DNA]</scope>
    <source>
        <strain evidence="1 2">ATHUM6906</strain>
    </source>
</reference>
<dbReference type="EMBL" id="JAVFKD010000012">
    <property type="protein sequence ID" value="KAK5992014.1"/>
    <property type="molecule type" value="Genomic_DNA"/>
</dbReference>
<evidence type="ECO:0000313" key="1">
    <source>
        <dbReference type="EMBL" id="KAK5992014.1"/>
    </source>
</evidence>
<sequence length="345" mass="37989">MSIPGISVQPFMSNREAIHLFNYAKTDHSEIQLENDADLNVDAVRDMAISIFGPGIRVTTVSTDAEPDGFHVSYRIDAGLAVLGSIDLDIQTVRDTSTAQAALKAPLSLITAPLHSVAMRSVEPLDQASLQLGSSLVWVRDALLLKVDTNDSTPFLEIRADLGKLRRKAQNLLHLGGVLQRISPYWWPQRPSRSILTPLITAFAIAMDNHIKHHAVLPLYQTKADTAVEQPSYTVPVGKDFTIKLANDSDTHTLKPSLTSDYKVVRPMGNGTVNGYPFRSFSIGKTTVTLIVVHAHTLVVGAVEVDVEVTEWGDVDEERVSYHGRYFRPGYGYSNALLASWMVLF</sequence>
<gene>
    <name evidence="1" type="ORF">PT974_05410</name>
</gene>
<evidence type="ECO:0000313" key="2">
    <source>
        <dbReference type="Proteomes" id="UP001338125"/>
    </source>
</evidence>
<protein>
    <submittedName>
        <fullName evidence="1">Uncharacterized protein</fullName>
    </submittedName>
</protein>
<name>A0ABR0SJ17_9HYPO</name>